<protein>
    <submittedName>
        <fullName evidence="2">Uncharacterized protein</fullName>
    </submittedName>
</protein>
<feature type="signal peptide" evidence="1">
    <location>
        <begin position="1"/>
        <end position="17"/>
    </location>
</feature>
<reference evidence="2 3" key="1">
    <citation type="journal article" date="2024" name="Science">
        <title>Giant polyketide synthase enzymes in the biosynthesis of giant marine polyether toxins.</title>
        <authorList>
            <person name="Fallon T.R."/>
            <person name="Shende V.V."/>
            <person name="Wierzbicki I.H."/>
            <person name="Pendleton A.L."/>
            <person name="Watervoot N.F."/>
            <person name="Auber R.P."/>
            <person name="Gonzalez D.J."/>
            <person name="Wisecaver J.H."/>
            <person name="Moore B.S."/>
        </authorList>
    </citation>
    <scope>NUCLEOTIDE SEQUENCE [LARGE SCALE GENOMIC DNA]</scope>
    <source>
        <strain evidence="2 3">12B1</strain>
    </source>
</reference>
<name>A0AB34K2F1_PRYPA</name>
<feature type="chain" id="PRO_5044346581" evidence="1">
    <location>
        <begin position="18"/>
        <end position="115"/>
    </location>
</feature>
<organism evidence="2 3">
    <name type="scientific">Prymnesium parvum</name>
    <name type="common">Toxic golden alga</name>
    <dbReference type="NCBI Taxonomy" id="97485"/>
    <lineage>
        <taxon>Eukaryota</taxon>
        <taxon>Haptista</taxon>
        <taxon>Haptophyta</taxon>
        <taxon>Prymnesiophyceae</taxon>
        <taxon>Prymnesiales</taxon>
        <taxon>Prymnesiaceae</taxon>
        <taxon>Prymnesium</taxon>
    </lineage>
</organism>
<evidence type="ECO:0000313" key="3">
    <source>
        <dbReference type="Proteomes" id="UP001515480"/>
    </source>
</evidence>
<comment type="caution">
    <text evidence="2">The sequence shown here is derived from an EMBL/GenBank/DDBJ whole genome shotgun (WGS) entry which is preliminary data.</text>
</comment>
<keyword evidence="3" id="KW-1185">Reference proteome</keyword>
<dbReference type="Proteomes" id="UP001515480">
    <property type="component" value="Unassembled WGS sequence"/>
</dbReference>
<sequence>MAMLPLASIRLPRLLLCAPCRMLTTPATKFTQRMQKVLNSWEWNKPHTSRLGHQFTHARQGWPFARTLKYRLKKRFPTFVSKQEVLRVAGNQKGLDLKMKLRKKIERVPDYVLVD</sequence>
<dbReference type="AlphaFoldDB" id="A0AB34K2F1"/>
<evidence type="ECO:0000313" key="2">
    <source>
        <dbReference type="EMBL" id="KAL1528375.1"/>
    </source>
</evidence>
<gene>
    <name evidence="2" type="ORF">AB1Y20_009726</name>
</gene>
<dbReference type="EMBL" id="JBGBPQ010000002">
    <property type="protein sequence ID" value="KAL1528375.1"/>
    <property type="molecule type" value="Genomic_DNA"/>
</dbReference>
<proteinExistence type="predicted"/>
<accession>A0AB34K2F1</accession>
<keyword evidence="1" id="KW-0732">Signal</keyword>
<evidence type="ECO:0000256" key="1">
    <source>
        <dbReference type="SAM" id="SignalP"/>
    </source>
</evidence>